<keyword evidence="1" id="KW-1133">Transmembrane helix</keyword>
<reference evidence="2 3" key="1">
    <citation type="submission" date="2018-03" db="EMBL/GenBank/DDBJ databases">
        <title>A gene transfer event suggests a long-term partnership between eustigmatophyte algae and a novel lineage of endosymbiotic bacteria.</title>
        <authorList>
            <person name="Yurchenko T."/>
            <person name="Sevcikova T."/>
            <person name="Pribyl P."/>
            <person name="El Karkouri K."/>
            <person name="Klimes V."/>
            <person name="Amaral R."/>
            <person name="Zbrankova V."/>
            <person name="Kim E."/>
            <person name="Raoult D."/>
            <person name="Santos L.M.A."/>
            <person name="Elias M."/>
        </authorList>
    </citation>
    <scope>NUCLEOTIDE SEQUENCE [LARGE SCALE GENOMIC DNA]</scope>
    <source>
        <strain evidence="2">CCALA 838</strain>
    </source>
</reference>
<proteinExistence type="predicted"/>
<evidence type="ECO:0000313" key="2">
    <source>
        <dbReference type="EMBL" id="AVP88051.1"/>
    </source>
</evidence>
<evidence type="ECO:0000256" key="1">
    <source>
        <dbReference type="SAM" id="Phobius"/>
    </source>
</evidence>
<name>A0A2P1P9V3_9RICK</name>
<dbReference type="EMBL" id="CP027845">
    <property type="protein sequence ID" value="AVP88051.1"/>
    <property type="molecule type" value="Genomic_DNA"/>
</dbReference>
<protein>
    <submittedName>
        <fullName evidence="2">Uncharacterized protein</fullName>
    </submittedName>
</protein>
<keyword evidence="1" id="KW-0472">Membrane</keyword>
<evidence type="ECO:0000313" key="3">
    <source>
        <dbReference type="Proteomes" id="UP000241762"/>
    </source>
</evidence>
<gene>
    <name evidence="2" type="ORF">phytr_11260</name>
</gene>
<dbReference type="KEGG" id="ptc:phytr_11260"/>
<accession>A0A2P1P9V3</accession>
<keyword evidence="3" id="KW-1185">Reference proteome</keyword>
<organism evidence="2 3">
    <name type="scientific">Candidatus Phycorickettsia trachydisci</name>
    <dbReference type="NCBI Taxonomy" id="2115978"/>
    <lineage>
        <taxon>Bacteria</taxon>
        <taxon>Pseudomonadati</taxon>
        <taxon>Pseudomonadota</taxon>
        <taxon>Alphaproteobacteria</taxon>
        <taxon>Rickettsiales</taxon>
        <taxon>Rickettsiaceae</taxon>
        <taxon>Candidatus Phycorickettsia</taxon>
    </lineage>
</organism>
<sequence length="93" mass="11049">MVNKKELHSTMLLRILAVNFMALYLYCSYKMIEAIQKWFHITMRITVMNQMLSVLSDDCWDQLSKQLESIKWNIWHGNVSKALDKIESFSEDC</sequence>
<keyword evidence="1" id="KW-0812">Transmembrane</keyword>
<dbReference type="Proteomes" id="UP000241762">
    <property type="component" value="Chromosome"/>
</dbReference>
<dbReference type="AlphaFoldDB" id="A0A2P1P9V3"/>
<feature type="transmembrane region" description="Helical" evidence="1">
    <location>
        <begin position="12"/>
        <end position="29"/>
    </location>
</feature>